<dbReference type="Gene3D" id="3.40.50.300">
    <property type="entry name" value="P-loop containing nucleotide triphosphate hydrolases"/>
    <property type="match status" value="1"/>
</dbReference>
<keyword evidence="5" id="KW-0460">Magnesium</keyword>
<evidence type="ECO:0000313" key="8">
    <source>
        <dbReference type="Proteomes" id="UP000187209"/>
    </source>
</evidence>
<keyword evidence="3 4" id="KW-0342">GTP-binding</keyword>
<name>A0A1R2APK2_9CILI</name>
<feature type="binding site" evidence="5">
    <location>
        <position position="48"/>
    </location>
    <ligand>
        <name>Mg(2+)</name>
        <dbReference type="ChEBI" id="CHEBI:18420"/>
    </ligand>
</feature>
<gene>
    <name evidence="7" type="ORF">SteCoe_36701</name>
</gene>
<feature type="binding site" evidence="4">
    <location>
        <position position="71"/>
    </location>
    <ligand>
        <name>GTP</name>
        <dbReference type="ChEBI" id="CHEBI:37565"/>
    </ligand>
</feature>
<dbReference type="PANTHER" id="PTHR11711">
    <property type="entry name" value="ADP RIBOSYLATION FACTOR-RELATED"/>
    <property type="match status" value="1"/>
</dbReference>
<dbReference type="PROSITE" id="PS51419">
    <property type="entry name" value="RAB"/>
    <property type="match status" value="1"/>
</dbReference>
<dbReference type="Proteomes" id="UP000187209">
    <property type="component" value="Unassembled WGS sequence"/>
</dbReference>
<dbReference type="GO" id="GO:0030010">
    <property type="term" value="P:establishment of cell polarity"/>
    <property type="evidence" value="ECO:0007669"/>
    <property type="project" value="UniProtKB-ARBA"/>
</dbReference>
<dbReference type="EMBL" id="MPUH01001717">
    <property type="protein sequence ID" value="OMJ66444.1"/>
    <property type="molecule type" value="Genomic_DNA"/>
</dbReference>
<keyword evidence="2 4" id="KW-0547">Nucleotide-binding</keyword>
<comment type="similarity">
    <text evidence="1 6">Belongs to the small GTPase superfamily. Arf family.</text>
</comment>
<keyword evidence="8" id="KW-1185">Reference proteome</keyword>
<evidence type="ECO:0000256" key="5">
    <source>
        <dbReference type="PIRSR" id="PIRSR606689-2"/>
    </source>
</evidence>
<evidence type="ECO:0000256" key="2">
    <source>
        <dbReference type="ARBA" id="ARBA00022741"/>
    </source>
</evidence>
<dbReference type="Pfam" id="PF00025">
    <property type="entry name" value="Arf"/>
    <property type="match status" value="1"/>
</dbReference>
<dbReference type="InterPro" id="IPR005225">
    <property type="entry name" value="Small_GTP-bd"/>
</dbReference>
<dbReference type="InterPro" id="IPR006689">
    <property type="entry name" value="Small_GTPase_ARF/SAR"/>
</dbReference>
<organism evidence="7 8">
    <name type="scientific">Stentor coeruleus</name>
    <dbReference type="NCBI Taxonomy" id="5963"/>
    <lineage>
        <taxon>Eukaryota</taxon>
        <taxon>Sar</taxon>
        <taxon>Alveolata</taxon>
        <taxon>Ciliophora</taxon>
        <taxon>Postciliodesmatophora</taxon>
        <taxon>Heterotrichea</taxon>
        <taxon>Heterotrichida</taxon>
        <taxon>Stentoridae</taxon>
        <taxon>Stentor</taxon>
    </lineage>
</organism>
<sequence>MGKIGSKFRSFIFGQTEFRIVMIGLDYSGKTTLLYKLKLGETLKTIPTIGFNVESINTKKGGSLTVWDIGGNEKIRPLWKHYFVNTQAIIYVVDSTDRERVACASEVLKSEIEKCELHNIPLLILANKCDLPEHMSKEELTKEMGLYGIRGNIWYIIETSAKEGIGLEEALDWLDSVIFARVSSEN</sequence>
<evidence type="ECO:0000256" key="1">
    <source>
        <dbReference type="ARBA" id="ARBA00010290"/>
    </source>
</evidence>
<evidence type="ECO:0000256" key="4">
    <source>
        <dbReference type="PIRSR" id="PIRSR606689-1"/>
    </source>
</evidence>
<dbReference type="PROSITE" id="PS51417">
    <property type="entry name" value="ARF"/>
    <property type="match status" value="1"/>
</dbReference>
<dbReference type="SUPFAM" id="SSF52540">
    <property type="entry name" value="P-loop containing nucleoside triphosphate hydrolases"/>
    <property type="match status" value="1"/>
</dbReference>
<dbReference type="GO" id="GO:0046872">
    <property type="term" value="F:metal ion binding"/>
    <property type="evidence" value="ECO:0007669"/>
    <property type="project" value="UniProtKB-KW"/>
</dbReference>
<dbReference type="SMART" id="SM00175">
    <property type="entry name" value="RAB"/>
    <property type="match status" value="1"/>
</dbReference>
<protein>
    <submittedName>
        <fullName evidence="7">Uncharacterized protein</fullName>
    </submittedName>
</protein>
<evidence type="ECO:0000256" key="6">
    <source>
        <dbReference type="RuleBase" id="RU003925"/>
    </source>
</evidence>
<dbReference type="CDD" id="cd00878">
    <property type="entry name" value="Arf_Arl"/>
    <property type="match status" value="1"/>
</dbReference>
<dbReference type="GO" id="GO:0003924">
    <property type="term" value="F:GTPase activity"/>
    <property type="evidence" value="ECO:0007669"/>
    <property type="project" value="InterPro"/>
</dbReference>
<dbReference type="PRINTS" id="PR00328">
    <property type="entry name" value="SAR1GTPBP"/>
</dbReference>
<comment type="caution">
    <text evidence="7">The sequence shown here is derived from an EMBL/GenBank/DDBJ whole genome shotgun (WGS) entry which is preliminary data.</text>
</comment>
<evidence type="ECO:0000256" key="3">
    <source>
        <dbReference type="ARBA" id="ARBA00023134"/>
    </source>
</evidence>
<evidence type="ECO:0000313" key="7">
    <source>
        <dbReference type="EMBL" id="OMJ66444.1"/>
    </source>
</evidence>
<reference evidence="7 8" key="1">
    <citation type="submission" date="2016-11" db="EMBL/GenBank/DDBJ databases">
        <title>The macronuclear genome of Stentor coeruleus: a giant cell with tiny introns.</title>
        <authorList>
            <person name="Slabodnick M."/>
            <person name="Ruby J.G."/>
            <person name="Reiff S.B."/>
            <person name="Swart E.C."/>
            <person name="Gosai S."/>
            <person name="Prabakaran S."/>
            <person name="Witkowska E."/>
            <person name="Larue G.E."/>
            <person name="Fisher S."/>
            <person name="Freeman R.M."/>
            <person name="Gunawardena J."/>
            <person name="Chu W."/>
            <person name="Stover N.A."/>
            <person name="Gregory B.D."/>
            <person name="Nowacki M."/>
            <person name="Derisi J."/>
            <person name="Roy S.W."/>
            <person name="Marshall W.F."/>
            <person name="Sood P."/>
        </authorList>
    </citation>
    <scope>NUCLEOTIDE SEQUENCE [LARGE SCALE GENOMIC DNA]</scope>
    <source>
        <strain evidence="7">WM001</strain>
    </source>
</reference>
<feature type="binding site" evidence="4">
    <location>
        <begin position="24"/>
        <end position="31"/>
    </location>
    <ligand>
        <name>GTP</name>
        <dbReference type="ChEBI" id="CHEBI:37565"/>
    </ligand>
</feature>
<dbReference type="NCBIfam" id="TIGR00231">
    <property type="entry name" value="small_GTP"/>
    <property type="match status" value="1"/>
</dbReference>
<dbReference type="InterPro" id="IPR027417">
    <property type="entry name" value="P-loop_NTPase"/>
</dbReference>
<dbReference type="GO" id="GO:0005525">
    <property type="term" value="F:GTP binding"/>
    <property type="evidence" value="ECO:0007669"/>
    <property type="project" value="UniProtKB-KW"/>
</dbReference>
<feature type="binding site" evidence="4">
    <location>
        <begin position="127"/>
        <end position="130"/>
    </location>
    <ligand>
        <name>GTP</name>
        <dbReference type="ChEBI" id="CHEBI:37565"/>
    </ligand>
</feature>
<dbReference type="SMART" id="SM00178">
    <property type="entry name" value="SAR"/>
    <property type="match status" value="1"/>
</dbReference>
<dbReference type="OrthoDB" id="2011769at2759"/>
<dbReference type="FunFam" id="3.40.50.300:FF:000412">
    <property type="entry name" value="ADP-ribosylation factor 1"/>
    <property type="match status" value="1"/>
</dbReference>
<proteinExistence type="inferred from homology"/>
<keyword evidence="5" id="KW-0479">Metal-binding</keyword>
<accession>A0A1R2APK2</accession>
<feature type="binding site" evidence="5">
    <location>
        <position position="31"/>
    </location>
    <ligand>
        <name>Mg(2+)</name>
        <dbReference type="ChEBI" id="CHEBI:18420"/>
    </ligand>
</feature>
<dbReference type="AlphaFoldDB" id="A0A1R2APK2"/>
<dbReference type="SMART" id="SM00177">
    <property type="entry name" value="ARF"/>
    <property type="match status" value="1"/>
</dbReference>
<dbReference type="InterPro" id="IPR024156">
    <property type="entry name" value="Small_GTPase_ARF"/>
</dbReference>